<dbReference type="InterPro" id="IPR017452">
    <property type="entry name" value="GPCR_Rhodpsn_7TM"/>
</dbReference>
<gene>
    <name evidence="8" type="ORF">CBOVIS_LOCUS220</name>
</gene>
<reference evidence="8 9" key="1">
    <citation type="submission" date="2020-04" db="EMBL/GenBank/DDBJ databases">
        <authorList>
            <person name="Laetsch R D."/>
            <person name="Stevens L."/>
            <person name="Kumar S."/>
            <person name="Blaxter L. M."/>
        </authorList>
    </citation>
    <scope>NUCLEOTIDE SEQUENCE [LARGE SCALE GENOMIC DNA]</scope>
</reference>
<feature type="transmembrane region" description="Helical" evidence="6">
    <location>
        <begin position="198"/>
        <end position="219"/>
    </location>
</feature>
<keyword evidence="4 6" id="KW-0472">Membrane</keyword>
<dbReference type="PANTHER" id="PTHR23017">
    <property type="entry name" value="SERPENTINE RECEPTOR, CLASS X"/>
    <property type="match status" value="1"/>
</dbReference>
<dbReference type="CDD" id="cd00637">
    <property type="entry name" value="7tm_classA_rhodopsin-like"/>
    <property type="match status" value="1"/>
</dbReference>
<dbReference type="OrthoDB" id="5825164at2759"/>
<dbReference type="AlphaFoldDB" id="A0A8S1EAW5"/>
<comment type="subcellular location">
    <subcellularLocation>
        <location evidence="1">Membrane</location>
    </subcellularLocation>
</comment>
<keyword evidence="9" id="KW-1185">Reference proteome</keyword>
<sequence>MNFINFGFFLIPSALIGVVCNWTVVFSVLKISSLKQSFGYLTANQALGDAIHCTAFLFYVCPMMILDIELFRIYSNHCGFVLIFCYELSVLSHLIISFNRLTAVYMPTKYSSMFSLRNSIIIIVILWITTAMFTIYFYQYLCPLFWVKELGLFMFRSSDFCAILSWYTDFCKFIVCISLVVIFDIVTVAKVHSINKLTCFQGAAFVFELVSYFVVPLFLADNKIALFFLTTFAWVSVHSIDGIITVLCNPDLRKFITFRREKSNQVSSTNNAHQHRGEQRSEIPHILSTPST</sequence>
<evidence type="ECO:0000256" key="6">
    <source>
        <dbReference type="SAM" id="Phobius"/>
    </source>
</evidence>
<dbReference type="PANTHER" id="PTHR23017:SF47">
    <property type="entry name" value="G-PROTEIN COUPLED RECEPTORS FAMILY 1 PROFILE DOMAIN-CONTAINING PROTEIN"/>
    <property type="match status" value="1"/>
</dbReference>
<evidence type="ECO:0000256" key="3">
    <source>
        <dbReference type="ARBA" id="ARBA00022989"/>
    </source>
</evidence>
<feature type="transmembrane region" description="Helical" evidence="6">
    <location>
        <begin position="80"/>
        <end position="99"/>
    </location>
</feature>
<dbReference type="PROSITE" id="PS50262">
    <property type="entry name" value="G_PROTEIN_RECEP_F1_2"/>
    <property type="match status" value="1"/>
</dbReference>
<keyword evidence="2 6" id="KW-0812">Transmembrane</keyword>
<dbReference type="Proteomes" id="UP000494206">
    <property type="component" value="Unassembled WGS sequence"/>
</dbReference>
<dbReference type="EMBL" id="CADEPM010000001">
    <property type="protein sequence ID" value="CAB3396704.1"/>
    <property type="molecule type" value="Genomic_DNA"/>
</dbReference>
<name>A0A8S1EAW5_9PELO</name>
<evidence type="ECO:0000256" key="4">
    <source>
        <dbReference type="ARBA" id="ARBA00023136"/>
    </source>
</evidence>
<protein>
    <recommendedName>
        <fullName evidence="7">G-protein coupled receptors family 1 profile domain-containing protein</fullName>
    </recommendedName>
</protein>
<feature type="transmembrane region" description="Helical" evidence="6">
    <location>
        <begin position="6"/>
        <end position="29"/>
    </location>
</feature>
<organism evidence="8 9">
    <name type="scientific">Caenorhabditis bovis</name>
    <dbReference type="NCBI Taxonomy" id="2654633"/>
    <lineage>
        <taxon>Eukaryota</taxon>
        <taxon>Metazoa</taxon>
        <taxon>Ecdysozoa</taxon>
        <taxon>Nematoda</taxon>
        <taxon>Chromadorea</taxon>
        <taxon>Rhabditida</taxon>
        <taxon>Rhabditina</taxon>
        <taxon>Rhabditomorpha</taxon>
        <taxon>Rhabditoidea</taxon>
        <taxon>Rhabditidae</taxon>
        <taxon>Peloderinae</taxon>
        <taxon>Caenorhabditis</taxon>
    </lineage>
</organism>
<evidence type="ECO:0000259" key="7">
    <source>
        <dbReference type="PROSITE" id="PS50262"/>
    </source>
</evidence>
<dbReference type="Pfam" id="PF10328">
    <property type="entry name" value="7TM_GPCR_Srx"/>
    <property type="match status" value="2"/>
</dbReference>
<dbReference type="InterPro" id="IPR019430">
    <property type="entry name" value="7TM_GPCR_serpentine_rcpt_Srx"/>
</dbReference>
<evidence type="ECO:0000313" key="9">
    <source>
        <dbReference type="Proteomes" id="UP000494206"/>
    </source>
</evidence>
<proteinExistence type="predicted"/>
<comment type="caution">
    <text evidence="8">The sequence shown here is derived from an EMBL/GenBank/DDBJ whole genome shotgun (WGS) entry which is preliminary data.</text>
</comment>
<accession>A0A8S1EAW5</accession>
<evidence type="ECO:0000313" key="8">
    <source>
        <dbReference type="EMBL" id="CAB3396704.1"/>
    </source>
</evidence>
<feature type="transmembrane region" description="Helical" evidence="6">
    <location>
        <begin position="225"/>
        <end position="249"/>
    </location>
</feature>
<dbReference type="Gene3D" id="1.20.1070.10">
    <property type="entry name" value="Rhodopsin 7-helix transmembrane proteins"/>
    <property type="match status" value="1"/>
</dbReference>
<feature type="transmembrane region" description="Helical" evidence="6">
    <location>
        <begin position="166"/>
        <end position="186"/>
    </location>
</feature>
<feature type="region of interest" description="Disordered" evidence="5">
    <location>
        <begin position="266"/>
        <end position="292"/>
    </location>
</feature>
<feature type="domain" description="G-protein coupled receptors family 1 profile" evidence="7">
    <location>
        <begin position="20"/>
        <end position="229"/>
    </location>
</feature>
<evidence type="ECO:0000256" key="1">
    <source>
        <dbReference type="ARBA" id="ARBA00004370"/>
    </source>
</evidence>
<evidence type="ECO:0000256" key="2">
    <source>
        <dbReference type="ARBA" id="ARBA00022692"/>
    </source>
</evidence>
<dbReference type="SUPFAM" id="SSF81321">
    <property type="entry name" value="Family A G protein-coupled receptor-like"/>
    <property type="match status" value="1"/>
</dbReference>
<dbReference type="GO" id="GO:0016020">
    <property type="term" value="C:membrane"/>
    <property type="evidence" value="ECO:0007669"/>
    <property type="project" value="UniProtKB-SubCell"/>
</dbReference>
<feature type="transmembrane region" description="Helical" evidence="6">
    <location>
        <begin position="120"/>
        <end position="146"/>
    </location>
</feature>
<evidence type="ECO:0000256" key="5">
    <source>
        <dbReference type="SAM" id="MobiDB-lite"/>
    </source>
</evidence>
<keyword evidence="3 6" id="KW-1133">Transmembrane helix</keyword>